<dbReference type="GO" id="GO:0009279">
    <property type="term" value="C:cell outer membrane"/>
    <property type="evidence" value="ECO:0007669"/>
    <property type="project" value="UniProtKB-SubCell"/>
</dbReference>
<dbReference type="Proteomes" id="UP000191110">
    <property type="component" value="Unassembled WGS sequence"/>
</dbReference>
<comment type="subcellular location">
    <subcellularLocation>
        <location evidence="1">Cell outer membrane</location>
        <topology evidence="1">Multi-pass membrane protein</topology>
    </subcellularLocation>
</comment>
<organism evidence="13 14">
    <name type="scientific">Solemya pervernicosa gill symbiont</name>
    <dbReference type="NCBI Taxonomy" id="642797"/>
    <lineage>
        <taxon>Bacteria</taxon>
        <taxon>Pseudomonadati</taxon>
        <taxon>Pseudomonadota</taxon>
        <taxon>Gammaproteobacteria</taxon>
        <taxon>sulfur-oxidizing symbionts</taxon>
    </lineage>
</organism>
<dbReference type="PANTHER" id="PTHR34501">
    <property type="entry name" value="PROTEIN YDDL-RELATED"/>
    <property type="match status" value="1"/>
</dbReference>
<protein>
    <recommendedName>
        <fullName evidence="12">Porin domain-containing protein</fullName>
    </recommendedName>
</protein>
<keyword evidence="9" id="KW-0472">Membrane</keyword>
<dbReference type="InterPro" id="IPR002299">
    <property type="entry name" value="Porin_Neis"/>
</dbReference>
<evidence type="ECO:0000256" key="5">
    <source>
        <dbReference type="ARBA" id="ARBA00022692"/>
    </source>
</evidence>
<sequence>MNRKLLSLLVASLVSAPAITSADVSISGTMHMSIDSTDDGGTSDSDNSSVSSNFSNIVFSGDEDLGSGMKAVWQVTSVTTLDEQSGDTWATGPSYLGLSGNFGTVIAGKADTPYFTFQSQFDVFDGTLADLATIMGTDAEGNELFRDDYADNFNLTTPNTVAYISPDMGGFTVVGAYVTDWAVPGDEDNNNLDAFSISGTYISGGLMIGAAFERHNHDASLCSNADYWDNDHWSGCTDAVSNDAIQIGASFNAGDTGVGLLWENIDGAAPIDRDAWAAYITQGFGNNTVKVLYTTATQSSLPASGEDLDEASMWAIGLDHALSQRTTVYGMYASLENDDDSERYLGGVDHGDRLGDGGGRDQSGFSLGIVHSF</sequence>
<comment type="subunit">
    <text evidence="2">Homotrimer.</text>
</comment>
<dbReference type="EMBL" id="MPRL01000015">
    <property type="protein sequence ID" value="OOZ40943.1"/>
    <property type="molecule type" value="Genomic_DNA"/>
</dbReference>
<dbReference type="Pfam" id="PF13609">
    <property type="entry name" value="Porin_4"/>
    <property type="match status" value="1"/>
</dbReference>
<keyword evidence="6 11" id="KW-0732">Signal</keyword>
<evidence type="ECO:0000313" key="13">
    <source>
        <dbReference type="EMBL" id="OOZ40943.1"/>
    </source>
</evidence>
<feature type="signal peptide" evidence="11">
    <location>
        <begin position="1"/>
        <end position="22"/>
    </location>
</feature>
<dbReference type="InterPro" id="IPR023614">
    <property type="entry name" value="Porin_dom_sf"/>
</dbReference>
<keyword evidence="4" id="KW-1134">Transmembrane beta strand</keyword>
<keyword evidence="14" id="KW-1185">Reference proteome</keyword>
<evidence type="ECO:0000256" key="7">
    <source>
        <dbReference type="ARBA" id="ARBA00023065"/>
    </source>
</evidence>
<evidence type="ECO:0000256" key="9">
    <source>
        <dbReference type="ARBA" id="ARBA00023136"/>
    </source>
</evidence>
<dbReference type="Gene3D" id="2.40.160.10">
    <property type="entry name" value="Porin"/>
    <property type="match status" value="1"/>
</dbReference>
<evidence type="ECO:0000256" key="3">
    <source>
        <dbReference type="ARBA" id="ARBA00022448"/>
    </source>
</evidence>
<feature type="domain" description="Porin" evidence="12">
    <location>
        <begin position="11"/>
        <end position="340"/>
    </location>
</feature>
<dbReference type="PRINTS" id="PR00184">
    <property type="entry name" value="NEISSPPORIN"/>
</dbReference>
<dbReference type="AlphaFoldDB" id="A0A1T2L794"/>
<proteinExistence type="predicted"/>
<evidence type="ECO:0000256" key="11">
    <source>
        <dbReference type="SAM" id="SignalP"/>
    </source>
</evidence>
<dbReference type="OrthoDB" id="8173690at2"/>
<gene>
    <name evidence="13" type="ORF">BOW53_05280</name>
</gene>
<feature type="chain" id="PRO_5012323374" description="Porin domain-containing protein" evidence="11">
    <location>
        <begin position="23"/>
        <end position="373"/>
    </location>
</feature>
<evidence type="ECO:0000256" key="2">
    <source>
        <dbReference type="ARBA" id="ARBA00011233"/>
    </source>
</evidence>
<dbReference type="InterPro" id="IPR033900">
    <property type="entry name" value="Gram_neg_porin_domain"/>
</dbReference>
<dbReference type="GO" id="GO:0015288">
    <property type="term" value="F:porin activity"/>
    <property type="evidence" value="ECO:0007669"/>
    <property type="project" value="UniProtKB-KW"/>
</dbReference>
<dbReference type="SUPFAM" id="SSF56935">
    <property type="entry name" value="Porins"/>
    <property type="match status" value="1"/>
</dbReference>
<comment type="caution">
    <text evidence="13">The sequence shown here is derived from an EMBL/GenBank/DDBJ whole genome shotgun (WGS) entry which is preliminary data.</text>
</comment>
<dbReference type="GO" id="GO:0046930">
    <property type="term" value="C:pore complex"/>
    <property type="evidence" value="ECO:0007669"/>
    <property type="project" value="UniProtKB-KW"/>
</dbReference>
<evidence type="ECO:0000256" key="6">
    <source>
        <dbReference type="ARBA" id="ARBA00022729"/>
    </source>
</evidence>
<name>A0A1T2L794_9GAMM</name>
<dbReference type="PANTHER" id="PTHR34501:SF9">
    <property type="entry name" value="MAJOR OUTER MEMBRANE PROTEIN P.IA"/>
    <property type="match status" value="1"/>
</dbReference>
<keyword evidence="5" id="KW-0812">Transmembrane</keyword>
<evidence type="ECO:0000259" key="12">
    <source>
        <dbReference type="Pfam" id="PF13609"/>
    </source>
</evidence>
<keyword evidence="3" id="KW-0813">Transport</keyword>
<keyword evidence="7" id="KW-0406">Ion transport</keyword>
<keyword evidence="8" id="KW-0626">Porin</keyword>
<dbReference type="InterPro" id="IPR050298">
    <property type="entry name" value="Gram-neg_bact_OMP"/>
</dbReference>
<reference evidence="13 14" key="1">
    <citation type="submission" date="2016-11" db="EMBL/GenBank/DDBJ databases">
        <title>Mixed transmission modes and dynamic genome evolution in an obligate animal-bacterial symbiosis.</title>
        <authorList>
            <person name="Russell S.L."/>
            <person name="Corbett-Detig R.B."/>
            <person name="Cavanaugh C.M."/>
        </authorList>
    </citation>
    <scope>NUCLEOTIDE SEQUENCE [LARGE SCALE GENOMIC DNA]</scope>
    <source>
        <strain evidence="13">Sveles-Q1</strain>
    </source>
</reference>
<evidence type="ECO:0000256" key="10">
    <source>
        <dbReference type="ARBA" id="ARBA00023237"/>
    </source>
</evidence>
<accession>A0A1T2L794</accession>
<dbReference type="GO" id="GO:0006811">
    <property type="term" value="P:monoatomic ion transport"/>
    <property type="evidence" value="ECO:0007669"/>
    <property type="project" value="UniProtKB-KW"/>
</dbReference>
<evidence type="ECO:0000313" key="14">
    <source>
        <dbReference type="Proteomes" id="UP000191110"/>
    </source>
</evidence>
<keyword evidence="10" id="KW-0998">Cell outer membrane</keyword>
<evidence type="ECO:0000256" key="1">
    <source>
        <dbReference type="ARBA" id="ARBA00004571"/>
    </source>
</evidence>
<evidence type="ECO:0000256" key="8">
    <source>
        <dbReference type="ARBA" id="ARBA00023114"/>
    </source>
</evidence>
<evidence type="ECO:0000256" key="4">
    <source>
        <dbReference type="ARBA" id="ARBA00022452"/>
    </source>
</evidence>
<dbReference type="RefSeq" id="WP_078483044.1">
    <property type="nucleotide sequence ID" value="NZ_MPRL01000015.1"/>
</dbReference>
<dbReference type="CDD" id="cd00342">
    <property type="entry name" value="gram_neg_porins"/>
    <property type="match status" value="1"/>
</dbReference>